<sequence length="113" mass="12407">MQRIEVTGDGVTVTSETEPLVSVFGMEMRPGAASIDMLRWDEISSVSLSATELAPDGLRWISLTVDTTWGEYYEVHEGAEGFEDAVRHLCNSSGLPKSGVKNLATGRHLIWRP</sequence>
<evidence type="ECO:0000313" key="2">
    <source>
        <dbReference type="Proteomes" id="UP000623608"/>
    </source>
</evidence>
<accession>A0A919NZY4</accession>
<keyword evidence="2" id="KW-1185">Reference proteome</keyword>
<gene>
    <name evidence="1" type="ORF">Ate02nite_91120</name>
</gene>
<proteinExistence type="predicted"/>
<evidence type="ECO:0000313" key="1">
    <source>
        <dbReference type="EMBL" id="GIF26382.1"/>
    </source>
</evidence>
<dbReference type="Proteomes" id="UP000623608">
    <property type="component" value="Unassembled WGS sequence"/>
</dbReference>
<dbReference type="RefSeq" id="WP_203814179.1">
    <property type="nucleotide sequence ID" value="NZ_BOMY01000060.1"/>
</dbReference>
<name>A0A919NZY4_9ACTN</name>
<organism evidence="1 2">
    <name type="scientific">Paractinoplanes tereljensis</name>
    <dbReference type="NCBI Taxonomy" id="571912"/>
    <lineage>
        <taxon>Bacteria</taxon>
        <taxon>Bacillati</taxon>
        <taxon>Actinomycetota</taxon>
        <taxon>Actinomycetes</taxon>
        <taxon>Micromonosporales</taxon>
        <taxon>Micromonosporaceae</taxon>
        <taxon>Paractinoplanes</taxon>
    </lineage>
</organism>
<dbReference type="EMBL" id="BOMY01000060">
    <property type="protein sequence ID" value="GIF26382.1"/>
    <property type="molecule type" value="Genomic_DNA"/>
</dbReference>
<comment type="caution">
    <text evidence="1">The sequence shown here is derived from an EMBL/GenBank/DDBJ whole genome shotgun (WGS) entry which is preliminary data.</text>
</comment>
<protein>
    <submittedName>
        <fullName evidence="1">Uncharacterized protein</fullName>
    </submittedName>
</protein>
<dbReference type="AlphaFoldDB" id="A0A919NZY4"/>
<reference evidence="1" key="1">
    <citation type="submission" date="2021-01" db="EMBL/GenBank/DDBJ databases">
        <title>Whole genome shotgun sequence of Actinoplanes tereljensis NBRC 105297.</title>
        <authorList>
            <person name="Komaki H."/>
            <person name="Tamura T."/>
        </authorList>
    </citation>
    <scope>NUCLEOTIDE SEQUENCE</scope>
    <source>
        <strain evidence="1">NBRC 105297</strain>
    </source>
</reference>